<organism evidence="2 4">
    <name type="scientific">Pseudomonas tohonis</name>
    <dbReference type="NCBI Taxonomy" id="2725477"/>
    <lineage>
        <taxon>Bacteria</taxon>
        <taxon>Pseudomonadati</taxon>
        <taxon>Pseudomonadota</taxon>
        <taxon>Gammaproteobacteria</taxon>
        <taxon>Pseudomonadales</taxon>
        <taxon>Pseudomonadaceae</taxon>
        <taxon>Pseudomonas</taxon>
    </lineage>
</organism>
<evidence type="ECO:0000313" key="5">
    <source>
        <dbReference type="Proteomes" id="UP001054892"/>
    </source>
</evidence>
<dbReference type="EMBL" id="AP023189">
    <property type="protein sequence ID" value="BCG22386.1"/>
    <property type="molecule type" value="Genomic_DNA"/>
</dbReference>
<dbReference type="Proteomes" id="UP000509383">
    <property type="component" value="Chromosome"/>
</dbReference>
<evidence type="ECO:0008006" key="6">
    <source>
        <dbReference type="Google" id="ProtNLM"/>
    </source>
</evidence>
<evidence type="ECO:0000256" key="1">
    <source>
        <dbReference type="SAM" id="SignalP"/>
    </source>
</evidence>
<gene>
    <name evidence="2" type="ORF">TUM18999_05770</name>
    <name evidence="3" type="ORF">TUM20286_33990</name>
</gene>
<feature type="signal peptide" evidence="1">
    <location>
        <begin position="1"/>
        <end position="22"/>
    </location>
</feature>
<evidence type="ECO:0000313" key="3">
    <source>
        <dbReference type="EMBL" id="GJN53647.1"/>
    </source>
</evidence>
<dbReference type="RefSeq" id="WP_173175008.1">
    <property type="nucleotide sequence ID" value="NZ_AP023189.1"/>
</dbReference>
<accession>A0A6J4DZH4</accession>
<dbReference type="Proteomes" id="UP001054892">
    <property type="component" value="Unassembled WGS sequence"/>
</dbReference>
<dbReference type="KEGG" id="ptw:TUM18999_05770"/>
<protein>
    <recommendedName>
        <fullName evidence="6">DUF1090 domain-containing protein</fullName>
    </recommendedName>
</protein>
<reference evidence="2 4" key="1">
    <citation type="submission" date="2020-05" db="EMBL/GenBank/DDBJ databases">
        <title>Characterization of novel class B3 metallo-beta-lactamase from novel Pseudomonas species.</title>
        <authorList>
            <person name="Yamada K."/>
            <person name="Aoki K."/>
            <person name="Ishii Y."/>
        </authorList>
    </citation>
    <scope>NUCLEOTIDE SEQUENCE [LARGE SCALE GENOMIC DNA]</scope>
    <source>
        <strain evidence="2 4">TUM18999</strain>
        <strain evidence="3 5">TUM20286</strain>
    </source>
</reference>
<evidence type="ECO:0000313" key="4">
    <source>
        <dbReference type="Proteomes" id="UP000509383"/>
    </source>
</evidence>
<dbReference type="EMBL" id="BQKM01000007">
    <property type="protein sequence ID" value="GJN53647.1"/>
    <property type="molecule type" value="Genomic_DNA"/>
</dbReference>
<feature type="chain" id="PRO_5026868472" description="DUF1090 domain-containing protein" evidence="1">
    <location>
        <begin position="23"/>
        <end position="87"/>
    </location>
</feature>
<dbReference type="AlphaFoldDB" id="A0A6J4DZH4"/>
<name>A0A6J4DZH4_9PSED</name>
<proteinExistence type="predicted"/>
<keyword evidence="5" id="KW-1185">Reference proteome</keyword>
<evidence type="ECO:0000313" key="2">
    <source>
        <dbReference type="EMBL" id="BCG22386.1"/>
    </source>
</evidence>
<sequence length="87" mass="9056">MRITSILPAALFAALFAVQAQAVDLGNPLGDKLNKGCEEKSAEAQAKLDEAKKEQNGLGASLLGSVADKAEKQLSEGCEKLDQANKG</sequence>
<keyword evidence="1" id="KW-0732">Signal</keyword>